<feature type="domain" description="NAD-dependent epimerase/dehydratase" evidence="1">
    <location>
        <begin position="3"/>
        <end position="208"/>
    </location>
</feature>
<dbReference type="InterPro" id="IPR051783">
    <property type="entry name" value="NAD(P)-dependent_oxidoreduct"/>
</dbReference>
<dbReference type="PANTHER" id="PTHR48079">
    <property type="entry name" value="PROTEIN YEEZ"/>
    <property type="match status" value="1"/>
</dbReference>
<dbReference type="InterPro" id="IPR001509">
    <property type="entry name" value="Epimerase_deHydtase"/>
</dbReference>
<reference evidence="2 3" key="1">
    <citation type="journal article" date="2019" name="Int. J. Syst. Evol. Microbiol.">
        <title>The Global Catalogue of Microorganisms (GCM) 10K type strain sequencing project: providing services to taxonomists for standard genome sequencing and annotation.</title>
        <authorList>
            <consortium name="The Broad Institute Genomics Platform"/>
            <consortium name="The Broad Institute Genome Sequencing Center for Infectious Disease"/>
            <person name="Wu L."/>
            <person name="Ma J."/>
        </authorList>
    </citation>
    <scope>NUCLEOTIDE SEQUENCE [LARGE SCALE GENOMIC DNA]</scope>
    <source>
        <strain evidence="2 3">JCM 14969</strain>
    </source>
</reference>
<dbReference type="InterPro" id="IPR036291">
    <property type="entry name" value="NAD(P)-bd_dom_sf"/>
</dbReference>
<evidence type="ECO:0000313" key="2">
    <source>
        <dbReference type="EMBL" id="GAA1565875.1"/>
    </source>
</evidence>
<gene>
    <name evidence="2" type="ORF">GCM10009789_19220</name>
</gene>
<dbReference type="EMBL" id="BAAAOS010000017">
    <property type="protein sequence ID" value="GAA1565875.1"/>
    <property type="molecule type" value="Genomic_DNA"/>
</dbReference>
<dbReference type="RefSeq" id="WP_344212013.1">
    <property type="nucleotide sequence ID" value="NZ_BAAAOS010000017.1"/>
</dbReference>
<dbReference type="Pfam" id="PF01370">
    <property type="entry name" value="Epimerase"/>
    <property type="match status" value="1"/>
</dbReference>
<proteinExistence type="predicted"/>
<dbReference type="Gene3D" id="3.40.50.720">
    <property type="entry name" value="NAD(P)-binding Rossmann-like Domain"/>
    <property type="match status" value="1"/>
</dbReference>
<evidence type="ECO:0000313" key="3">
    <source>
        <dbReference type="Proteomes" id="UP001500393"/>
    </source>
</evidence>
<protein>
    <submittedName>
        <fullName evidence="2">NAD-dependent epimerase/dehydratase family protein</fullName>
    </submittedName>
</protein>
<comment type="caution">
    <text evidence="2">The sequence shown here is derived from an EMBL/GenBank/DDBJ whole genome shotgun (WGS) entry which is preliminary data.</text>
</comment>
<dbReference type="PANTHER" id="PTHR48079:SF6">
    <property type="entry name" value="NAD(P)-BINDING DOMAIN-CONTAINING PROTEIN-RELATED"/>
    <property type="match status" value="1"/>
</dbReference>
<accession>A0ABN2CYT6</accession>
<keyword evidence="3" id="KW-1185">Reference proteome</keyword>
<dbReference type="SUPFAM" id="SSF51735">
    <property type="entry name" value="NAD(P)-binding Rossmann-fold domains"/>
    <property type="match status" value="1"/>
</dbReference>
<evidence type="ECO:0000259" key="1">
    <source>
        <dbReference type="Pfam" id="PF01370"/>
    </source>
</evidence>
<sequence>MKVFLTGGSGYLGRATIESLRRHGHEVTALARSARAVETVTALGAKAAVGHLTDLDVLRAGAAAADGVIHLGAVNGEEAAAIDLAAAEAMLDGLGERGPYVHTGGVWIYGDTDGVVDEGAATNPPAITAWRLENEARVLATAANGSHPVVVMPGLVYGRSAGLIEAFFVEPARAAGAVRIIGDGSNHTTLVHVDDIAELYVLALGAPAGAVYFGVAQNLPFAEIASALALAAGHAGKVEQISLEQALEQMGPIAEAYALDQQLSSSRAHSELGWTPAHQDAAADLAAGR</sequence>
<organism evidence="2 3">
    <name type="scientific">Kribbella sancticallisti</name>
    <dbReference type="NCBI Taxonomy" id="460087"/>
    <lineage>
        <taxon>Bacteria</taxon>
        <taxon>Bacillati</taxon>
        <taxon>Actinomycetota</taxon>
        <taxon>Actinomycetes</taxon>
        <taxon>Propionibacteriales</taxon>
        <taxon>Kribbellaceae</taxon>
        <taxon>Kribbella</taxon>
    </lineage>
</organism>
<dbReference type="Proteomes" id="UP001500393">
    <property type="component" value="Unassembled WGS sequence"/>
</dbReference>
<name>A0ABN2CYT6_9ACTN</name>